<proteinExistence type="predicted"/>
<evidence type="ECO:0000313" key="2">
    <source>
        <dbReference type="Proteomes" id="UP000289340"/>
    </source>
</evidence>
<sequence>MEPPPSQSIEISGHGYQAGDDTQDKVINECCSCCYDCTQGLFDFLCCNFC</sequence>
<dbReference type="Proteomes" id="UP000289340">
    <property type="component" value="Chromosome 11"/>
</dbReference>
<gene>
    <name evidence="1" type="ORF">D0Y65_029095</name>
</gene>
<evidence type="ECO:0000313" key="1">
    <source>
        <dbReference type="EMBL" id="RZB78541.1"/>
    </source>
</evidence>
<accession>A0A445HXK7</accession>
<dbReference type="AlphaFoldDB" id="A0A445HXK7"/>
<reference evidence="1 2" key="1">
    <citation type="submission" date="2018-09" db="EMBL/GenBank/DDBJ databases">
        <title>A high-quality reference genome of wild soybean provides a powerful tool to mine soybean genomes.</title>
        <authorList>
            <person name="Xie M."/>
            <person name="Chung C.Y.L."/>
            <person name="Li M.-W."/>
            <person name="Wong F.-L."/>
            <person name="Chan T.-F."/>
            <person name="Lam H.-M."/>
        </authorList>
    </citation>
    <scope>NUCLEOTIDE SEQUENCE [LARGE SCALE GENOMIC DNA]</scope>
    <source>
        <strain evidence="2">cv. W05</strain>
        <tissue evidence="1">Hypocotyl of etiolated seedlings</tissue>
    </source>
</reference>
<organism evidence="1 2">
    <name type="scientific">Glycine soja</name>
    <name type="common">Wild soybean</name>
    <dbReference type="NCBI Taxonomy" id="3848"/>
    <lineage>
        <taxon>Eukaryota</taxon>
        <taxon>Viridiplantae</taxon>
        <taxon>Streptophyta</taxon>
        <taxon>Embryophyta</taxon>
        <taxon>Tracheophyta</taxon>
        <taxon>Spermatophyta</taxon>
        <taxon>Magnoliopsida</taxon>
        <taxon>eudicotyledons</taxon>
        <taxon>Gunneridae</taxon>
        <taxon>Pentapetalae</taxon>
        <taxon>rosids</taxon>
        <taxon>fabids</taxon>
        <taxon>Fabales</taxon>
        <taxon>Fabaceae</taxon>
        <taxon>Papilionoideae</taxon>
        <taxon>50 kb inversion clade</taxon>
        <taxon>NPAAA clade</taxon>
        <taxon>indigoferoid/millettioid clade</taxon>
        <taxon>Phaseoleae</taxon>
        <taxon>Glycine</taxon>
        <taxon>Glycine subgen. Soja</taxon>
    </lineage>
</organism>
<dbReference type="EMBL" id="QZWG01000011">
    <property type="protein sequence ID" value="RZB78541.1"/>
    <property type="molecule type" value="Genomic_DNA"/>
</dbReference>
<name>A0A445HXK7_GLYSO</name>
<protein>
    <submittedName>
        <fullName evidence="1">Uncharacterized protein</fullName>
    </submittedName>
</protein>
<comment type="caution">
    <text evidence="1">The sequence shown here is derived from an EMBL/GenBank/DDBJ whole genome shotgun (WGS) entry which is preliminary data.</text>
</comment>
<keyword evidence="2" id="KW-1185">Reference proteome</keyword>